<evidence type="ECO:0000313" key="3">
    <source>
        <dbReference type="Proteomes" id="UP001596087"/>
    </source>
</evidence>
<keyword evidence="3" id="KW-1185">Reference proteome</keyword>
<organism evidence="2 3">
    <name type="scientific">Nocardioides taihuensis</name>
    <dbReference type="NCBI Taxonomy" id="1835606"/>
    <lineage>
        <taxon>Bacteria</taxon>
        <taxon>Bacillati</taxon>
        <taxon>Actinomycetota</taxon>
        <taxon>Actinomycetes</taxon>
        <taxon>Propionibacteriales</taxon>
        <taxon>Nocardioidaceae</taxon>
        <taxon>Nocardioides</taxon>
    </lineage>
</organism>
<evidence type="ECO:0000313" key="2">
    <source>
        <dbReference type="EMBL" id="MFC5179177.1"/>
    </source>
</evidence>
<evidence type="ECO:0000256" key="1">
    <source>
        <dbReference type="SAM" id="MobiDB-lite"/>
    </source>
</evidence>
<comment type="caution">
    <text evidence="2">The sequence shown here is derived from an EMBL/GenBank/DDBJ whole genome shotgun (WGS) entry which is preliminary data.</text>
</comment>
<name>A0ABW0BQP1_9ACTN</name>
<accession>A0ABW0BQP1</accession>
<dbReference type="EMBL" id="JBHSKD010000027">
    <property type="protein sequence ID" value="MFC5179177.1"/>
    <property type="molecule type" value="Genomic_DNA"/>
</dbReference>
<feature type="region of interest" description="Disordered" evidence="1">
    <location>
        <begin position="300"/>
        <end position="323"/>
    </location>
</feature>
<dbReference type="Proteomes" id="UP001596087">
    <property type="component" value="Unassembled WGS sequence"/>
</dbReference>
<sequence length="323" mass="35765">MVVEVLSEEVWRSRAAAHAARVDALVAPHLARRRHGEKHPVHDFLFTYYSQRPAQLRRWHPGWGVALAGAEEYAGLKGYEERVVCPTPPSGVASGTRPARAVSRSHLASQRPLVEGIHALLVATAGRAPQLGCFGLHEWAMVHGQDETRHSWPLRLGRAGTDEVVESHRIACSHFDAYRFFTPTARPLNRLRPGRDDRAAYEQPACLHAGMDLYKHAFRLTPLVPSELVADCFELARAIRELDMRAAPYDLRDLGFEPVRIETPEGKQEYVAAQRGFAERGAPLRQRLVEECERLLLAAGPGPEAQATGSVSVKQAPPPGART</sequence>
<gene>
    <name evidence="2" type="ORF">ACFPGP_21020</name>
</gene>
<reference evidence="3" key="1">
    <citation type="journal article" date="2019" name="Int. J. Syst. Evol. Microbiol.">
        <title>The Global Catalogue of Microorganisms (GCM) 10K type strain sequencing project: providing services to taxonomists for standard genome sequencing and annotation.</title>
        <authorList>
            <consortium name="The Broad Institute Genomics Platform"/>
            <consortium name="The Broad Institute Genome Sequencing Center for Infectious Disease"/>
            <person name="Wu L."/>
            <person name="Ma J."/>
        </authorList>
    </citation>
    <scope>NUCLEOTIDE SEQUENCE [LARGE SCALE GENOMIC DNA]</scope>
    <source>
        <strain evidence="3">DFY41</strain>
    </source>
</reference>
<protein>
    <submittedName>
        <fullName evidence="2">3-methyladenine DNA glycosylase</fullName>
    </submittedName>
</protein>
<proteinExistence type="predicted"/>
<dbReference type="RefSeq" id="WP_378593094.1">
    <property type="nucleotide sequence ID" value="NZ_JBHSKD010000027.1"/>
</dbReference>